<protein>
    <recommendedName>
        <fullName evidence="6">LPS-assembly lipoprotein LptE</fullName>
    </recommendedName>
</protein>
<comment type="similarity">
    <text evidence="6">Belongs to the LptE lipoprotein family.</text>
</comment>
<dbReference type="GO" id="GO:0009279">
    <property type="term" value="C:cell outer membrane"/>
    <property type="evidence" value="ECO:0007669"/>
    <property type="project" value="UniProtKB-SubCell"/>
</dbReference>
<keyword evidence="3 6" id="KW-0564">Palmitate</keyword>
<feature type="compositionally biased region" description="Polar residues" evidence="7">
    <location>
        <begin position="190"/>
        <end position="200"/>
    </location>
</feature>
<sequence>MRHPIFTFLLGLAVLVTAGCGFHLRSTTQVPHELRTLVLQSSDPYGPLARTVRQQLRLNNITIVEAENAGTRTDLPTLRLAAERQGQDTASVFQNGVTAEYSMVMTVSAQVVIPGKGIYPISATTYRSFVDNPLAALAKDAEQIIIRDEMRQRVAEQLVRKLLTVHTAQLNDKETLPSPDVLAPGEDSPEVSSSSATSLQ</sequence>
<dbReference type="EMBL" id="CP019706">
    <property type="protein sequence ID" value="ARJ40775.1"/>
    <property type="molecule type" value="Genomic_DNA"/>
</dbReference>
<evidence type="ECO:0000256" key="4">
    <source>
        <dbReference type="ARBA" id="ARBA00023237"/>
    </source>
</evidence>
<dbReference type="PANTHER" id="PTHR38098">
    <property type="entry name" value="LPS-ASSEMBLY LIPOPROTEIN LPTE"/>
    <property type="match status" value="1"/>
</dbReference>
<accession>A0A1W6B124</accession>
<dbReference type="GO" id="GO:0043165">
    <property type="term" value="P:Gram-negative-bacterium-type cell outer membrane assembly"/>
    <property type="evidence" value="ECO:0007669"/>
    <property type="project" value="UniProtKB-UniRule"/>
</dbReference>
<dbReference type="PROSITE" id="PS51257">
    <property type="entry name" value="PROKAR_LIPOPROTEIN"/>
    <property type="match status" value="1"/>
</dbReference>
<evidence type="ECO:0000256" key="5">
    <source>
        <dbReference type="ARBA" id="ARBA00023288"/>
    </source>
</evidence>
<comment type="function">
    <text evidence="6">Together with LptD, is involved in the assembly of lipopolysaccharide (LPS) at the surface of the outer membrane. Required for the proper assembly of LptD. Binds LPS and may serve as the LPS recognition site at the outer membrane.</text>
</comment>
<reference evidence="8 9" key="1">
    <citation type="submission" date="2017-02" db="EMBL/GenBank/DDBJ databases">
        <title>Complete genome sequence of the drought resistance-promoting endophyte Pantoea alhagi LTYR-11Z.</title>
        <authorList>
            <person name="Zhang L."/>
        </authorList>
    </citation>
    <scope>NUCLEOTIDE SEQUENCE [LARGE SCALE GENOMIC DNA]</scope>
    <source>
        <strain evidence="8 9">LTYR-11Z</strain>
    </source>
</reference>
<proteinExistence type="inferred from homology"/>
<keyword evidence="9" id="KW-1185">Reference proteome</keyword>
<dbReference type="Proteomes" id="UP000192900">
    <property type="component" value="Chromosome"/>
</dbReference>
<dbReference type="InterPro" id="IPR007485">
    <property type="entry name" value="LPS_assembly_LptE"/>
</dbReference>
<dbReference type="OrthoDB" id="5801564at2"/>
<dbReference type="GO" id="GO:0001530">
    <property type="term" value="F:lipopolysaccharide binding"/>
    <property type="evidence" value="ECO:0007669"/>
    <property type="project" value="TreeGrafter"/>
</dbReference>
<evidence type="ECO:0000313" key="8">
    <source>
        <dbReference type="EMBL" id="ARJ40775.1"/>
    </source>
</evidence>
<dbReference type="PANTHER" id="PTHR38098:SF1">
    <property type="entry name" value="LPS-ASSEMBLY LIPOPROTEIN LPTE"/>
    <property type="match status" value="1"/>
</dbReference>
<keyword evidence="2 6" id="KW-0472">Membrane</keyword>
<organism evidence="8 9">
    <name type="scientific">Pantoea alhagi</name>
    <dbReference type="NCBI Taxonomy" id="1891675"/>
    <lineage>
        <taxon>Bacteria</taxon>
        <taxon>Pseudomonadati</taxon>
        <taxon>Pseudomonadota</taxon>
        <taxon>Gammaproteobacteria</taxon>
        <taxon>Enterobacterales</taxon>
        <taxon>Erwiniaceae</taxon>
        <taxon>Pantoea</taxon>
    </lineage>
</organism>
<comment type="subunit">
    <text evidence="6">Component of the lipopolysaccharide transport and assembly complex. Interacts with LptD.</text>
</comment>
<keyword evidence="1 6" id="KW-0732">Signal</keyword>
<dbReference type="AlphaFoldDB" id="A0A1W6B124"/>
<evidence type="ECO:0000256" key="3">
    <source>
        <dbReference type="ARBA" id="ARBA00023139"/>
    </source>
</evidence>
<dbReference type="HAMAP" id="MF_01186">
    <property type="entry name" value="LPS_assembly_LptE"/>
    <property type="match status" value="1"/>
</dbReference>
<dbReference type="GO" id="GO:1990351">
    <property type="term" value="C:transporter complex"/>
    <property type="evidence" value="ECO:0007669"/>
    <property type="project" value="TreeGrafter"/>
</dbReference>
<evidence type="ECO:0000256" key="1">
    <source>
        <dbReference type="ARBA" id="ARBA00022729"/>
    </source>
</evidence>
<evidence type="ECO:0000256" key="6">
    <source>
        <dbReference type="HAMAP-Rule" id="MF_01186"/>
    </source>
</evidence>
<dbReference type="Gene3D" id="3.30.160.150">
    <property type="entry name" value="Lipoprotein like domain"/>
    <property type="match status" value="1"/>
</dbReference>
<gene>
    <name evidence="6" type="primary">lptE</name>
    <name evidence="8" type="ORF">B1H58_01380</name>
</gene>
<keyword evidence="4 6" id="KW-0998">Cell outer membrane</keyword>
<dbReference type="GO" id="GO:0015920">
    <property type="term" value="P:lipopolysaccharide transport"/>
    <property type="evidence" value="ECO:0007669"/>
    <property type="project" value="TreeGrafter"/>
</dbReference>
<dbReference type="NCBIfam" id="NF008062">
    <property type="entry name" value="PRK10796.1"/>
    <property type="match status" value="1"/>
</dbReference>
<dbReference type="STRING" id="1891675.B1H58_01380"/>
<evidence type="ECO:0000313" key="9">
    <source>
        <dbReference type="Proteomes" id="UP000192900"/>
    </source>
</evidence>
<name>A0A1W6B124_9GAMM</name>
<dbReference type="Pfam" id="PF04390">
    <property type="entry name" value="LptE"/>
    <property type="match status" value="1"/>
</dbReference>
<evidence type="ECO:0000256" key="7">
    <source>
        <dbReference type="SAM" id="MobiDB-lite"/>
    </source>
</evidence>
<evidence type="ECO:0000256" key="2">
    <source>
        <dbReference type="ARBA" id="ARBA00023136"/>
    </source>
</evidence>
<feature type="region of interest" description="Disordered" evidence="7">
    <location>
        <begin position="173"/>
        <end position="200"/>
    </location>
</feature>
<dbReference type="KEGG" id="palh:B1H58_01380"/>
<keyword evidence="5 6" id="KW-0449">Lipoprotein</keyword>
<comment type="subcellular location">
    <subcellularLocation>
        <location evidence="6">Cell outer membrane</location>
        <topology evidence="6">Lipid-anchor</topology>
    </subcellularLocation>
</comment>
<dbReference type="RefSeq" id="WP_085067628.1">
    <property type="nucleotide sequence ID" value="NZ_CP019706.1"/>
</dbReference>